<comment type="caution">
    <text evidence="2">The sequence shown here is derived from an EMBL/GenBank/DDBJ whole genome shotgun (WGS) entry which is preliminary data.</text>
</comment>
<organism evidence="2 3">
    <name type="scientific">Jannaschia pagri</name>
    <dbReference type="NCBI Taxonomy" id="2829797"/>
    <lineage>
        <taxon>Bacteria</taxon>
        <taxon>Pseudomonadati</taxon>
        <taxon>Pseudomonadota</taxon>
        <taxon>Alphaproteobacteria</taxon>
        <taxon>Rhodobacterales</taxon>
        <taxon>Roseobacteraceae</taxon>
        <taxon>Jannaschia</taxon>
    </lineage>
</organism>
<keyword evidence="1" id="KW-0812">Transmembrane</keyword>
<dbReference type="InterPro" id="IPR019253">
    <property type="entry name" value="DUF2244_TM"/>
</dbReference>
<feature type="transmembrane region" description="Helical" evidence="1">
    <location>
        <begin position="35"/>
        <end position="56"/>
    </location>
</feature>
<evidence type="ECO:0000313" key="3">
    <source>
        <dbReference type="Proteomes" id="UP000786693"/>
    </source>
</evidence>
<dbReference type="RefSeq" id="WP_220749653.1">
    <property type="nucleotide sequence ID" value="NZ_BPFH01000005.1"/>
</dbReference>
<proteinExistence type="predicted"/>
<feature type="transmembrane region" description="Helical" evidence="1">
    <location>
        <begin position="62"/>
        <end position="82"/>
    </location>
</feature>
<keyword evidence="1" id="KW-1133">Transmembrane helix</keyword>
<name>A0ABQ4NP08_9RHOB</name>
<reference evidence="2 3" key="1">
    <citation type="submission" date="2021-05" db="EMBL/GenBank/DDBJ databases">
        <title>Bacteria Genome sequencing.</title>
        <authorList>
            <person name="Takabe Y."/>
            <person name="Nakajima Y."/>
            <person name="Suzuki S."/>
            <person name="Shiozaki T."/>
        </authorList>
    </citation>
    <scope>NUCLEOTIDE SEQUENCE [LARGE SCALE GENOMIC DNA]</scope>
    <source>
        <strain evidence="2 3">AI_62</strain>
    </source>
</reference>
<protein>
    <recommendedName>
        <fullName evidence="4">DUF2244 domain-containing protein</fullName>
    </recommendedName>
</protein>
<dbReference type="Proteomes" id="UP000786693">
    <property type="component" value="Unassembled WGS sequence"/>
</dbReference>
<evidence type="ECO:0008006" key="4">
    <source>
        <dbReference type="Google" id="ProtNLM"/>
    </source>
</evidence>
<dbReference type="EMBL" id="BPFH01000005">
    <property type="protein sequence ID" value="GIT96148.1"/>
    <property type="molecule type" value="Genomic_DNA"/>
</dbReference>
<sequence length="174" mass="19508">MPIKVITDHTQGAPASSGAPSSVVLSLELWPHQSLTPGGFVTMIGATFAMLMVPLVGLLGTAVLWGVLPFELLVLGLLWFGLKRSWRDRDILERFEMTTDAVTLTRRDPDGSLRDWEANPYWMRVERHERVAGIEDYLTLEGGPRKVEIGAFLTPEERRQLERQLLNALGRVKS</sequence>
<evidence type="ECO:0000313" key="2">
    <source>
        <dbReference type="EMBL" id="GIT96148.1"/>
    </source>
</evidence>
<keyword evidence="1" id="KW-0472">Membrane</keyword>
<gene>
    <name evidence="2" type="ORF">JANAI62_27710</name>
</gene>
<dbReference type="Pfam" id="PF10003">
    <property type="entry name" value="DUF2244"/>
    <property type="match status" value="1"/>
</dbReference>
<evidence type="ECO:0000256" key="1">
    <source>
        <dbReference type="SAM" id="Phobius"/>
    </source>
</evidence>
<accession>A0ABQ4NP08</accession>
<keyword evidence="3" id="KW-1185">Reference proteome</keyword>